<dbReference type="EMBL" id="VOXD01000003">
    <property type="protein sequence ID" value="TXF91083.1"/>
    <property type="molecule type" value="Genomic_DNA"/>
</dbReference>
<dbReference type="InterPro" id="IPR006145">
    <property type="entry name" value="PsdUridine_synth_RsuA/RluA"/>
</dbReference>
<dbReference type="Pfam" id="PF00849">
    <property type="entry name" value="PseudoU_synth_2"/>
    <property type="match status" value="1"/>
</dbReference>
<dbReference type="InterPro" id="IPR020103">
    <property type="entry name" value="PsdUridine_synth_cat_dom_sf"/>
</dbReference>
<evidence type="ECO:0000313" key="2">
    <source>
        <dbReference type="EMBL" id="TXF91083.1"/>
    </source>
</evidence>
<gene>
    <name evidence="2" type="ORF">FUA23_02310</name>
</gene>
<dbReference type="Gene3D" id="3.30.2350.10">
    <property type="entry name" value="Pseudouridine synthase"/>
    <property type="match status" value="1"/>
</dbReference>
<name>A0A5C7FK81_9BACT</name>
<protein>
    <submittedName>
        <fullName evidence="2">RluA family pseudouridine synthase</fullName>
    </submittedName>
</protein>
<evidence type="ECO:0000259" key="1">
    <source>
        <dbReference type="Pfam" id="PF00849"/>
    </source>
</evidence>
<dbReference type="RefSeq" id="WP_147929103.1">
    <property type="nucleotide sequence ID" value="NZ_VOXD01000003.1"/>
</dbReference>
<dbReference type="AlphaFoldDB" id="A0A5C7FK81"/>
<dbReference type="CDD" id="cd02869">
    <property type="entry name" value="PseudoU_synth_RluA_like"/>
    <property type="match status" value="1"/>
</dbReference>
<organism evidence="2 3">
    <name type="scientific">Neolewinella aurantiaca</name>
    <dbReference type="NCBI Taxonomy" id="2602767"/>
    <lineage>
        <taxon>Bacteria</taxon>
        <taxon>Pseudomonadati</taxon>
        <taxon>Bacteroidota</taxon>
        <taxon>Saprospiria</taxon>
        <taxon>Saprospirales</taxon>
        <taxon>Lewinellaceae</taxon>
        <taxon>Neolewinella</taxon>
    </lineage>
</organism>
<evidence type="ECO:0000313" key="3">
    <source>
        <dbReference type="Proteomes" id="UP000321907"/>
    </source>
</evidence>
<proteinExistence type="predicted"/>
<dbReference type="SUPFAM" id="SSF55120">
    <property type="entry name" value="Pseudouridine synthase"/>
    <property type="match status" value="1"/>
</dbReference>
<sequence>MELTILHAGKGYVVIDKPAGIAVERNFNNDTVEARALVQWRRPGSTKPPYVGIVHRLDRPVSGCLIVAKNISTLRLLNKAFEEKKVDKTYLARTATPLPAEKGSLKHYLARDHKGRKAVASKRPVAGAKESLLHYKLVGRVEEDYLYEITPITGRFHQIRVQLATAGAPIIGDVTYGSERIYLPECICLRAVRLGFADPHTGERTEVSAPAIDWATTPK</sequence>
<feature type="domain" description="Pseudouridine synthase RsuA/RluA-like" evidence="1">
    <location>
        <begin position="12"/>
        <end position="164"/>
    </location>
</feature>
<dbReference type="PANTHER" id="PTHR21600">
    <property type="entry name" value="MITOCHONDRIAL RNA PSEUDOURIDINE SYNTHASE"/>
    <property type="match status" value="1"/>
</dbReference>
<dbReference type="InterPro" id="IPR006224">
    <property type="entry name" value="PsdUridine_synth_RluA-like_CS"/>
</dbReference>
<comment type="caution">
    <text evidence="2">The sequence shown here is derived from an EMBL/GenBank/DDBJ whole genome shotgun (WGS) entry which is preliminary data.</text>
</comment>
<dbReference type="GO" id="GO:0000455">
    <property type="term" value="P:enzyme-directed rRNA pseudouridine synthesis"/>
    <property type="evidence" value="ECO:0007669"/>
    <property type="project" value="TreeGrafter"/>
</dbReference>
<dbReference type="PROSITE" id="PS01129">
    <property type="entry name" value="PSI_RLU"/>
    <property type="match status" value="1"/>
</dbReference>
<accession>A0A5C7FK81</accession>
<dbReference type="GO" id="GO:0009982">
    <property type="term" value="F:pseudouridine synthase activity"/>
    <property type="evidence" value="ECO:0007669"/>
    <property type="project" value="InterPro"/>
</dbReference>
<dbReference type="GO" id="GO:0140098">
    <property type="term" value="F:catalytic activity, acting on RNA"/>
    <property type="evidence" value="ECO:0007669"/>
    <property type="project" value="UniProtKB-ARBA"/>
</dbReference>
<dbReference type="GO" id="GO:0003723">
    <property type="term" value="F:RNA binding"/>
    <property type="evidence" value="ECO:0007669"/>
    <property type="project" value="InterPro"/>
</dbReference>
<dbReference type="Proteomes" id="UP000321907">
    <property type="component" value="Unassembled WGS sequence"/>
</dbReference>
<keyword evidence="3" id="KW-1185">Reference proteome</keyword>
<dbReference type="InterPro" id="IPR050188">
    <property type="entry name" value="RluA_PseudoU_synthase"/>
</dbReference>
<dbReference type="PANTHER" id="PTHR21600:SF52">
    <property type="entry name" value="PSEUDOURIDINE SYNTHASE RSUA_RLUA-LIKE DOMAIN-CONTAINING PROTEIN"/>
    <property type="match status" value="1"/>
</dbReference>
<dbReference type="OrthoDB" id="9807829at2"/>
<reference evidence="2 3" key="1">
    <citation type="submission" date="2019-08" db="EMBL/GenBank/DDBJ databases">
        <title>Lewinella sp. strain SSH13 Genome sequencing and assembly.</title>
        <authorList>
            <person name="Kim I."/>
        </authorList>
    </citation>
    <scope>NUCLEOTIDE SEQUENCE [LARGE SCALE GENOMIC DNA]</scope>
    <source>
        <strain evidence="2 3">SSH13</strain>
    </source>
</reference>